<reference evidence="1 4" key="2">
    <citation type="submission" date="2018-07" db="EMBL/GenBank/DDBJ databases">
        <title>The molecular basis for the intramolecular migration of carboxyl group in the catabolism of para-hydroxybenzoate via gentisate.</title>
        <authorList>
            <person name="Zhao H."/>
            <person name="Xu Y."/>
            <person name="Lin S."/>
            <person name="Spain J.C."/>
            <person name="Zhou N.-Y."/>
        </authorList>
    </citation>
    <scope>NUCLEOTIDE SEQUENCE [LARGE SCALE GENOMIC DNA]</scope>
    <source>
        <strain evidence="1 4">PHB-7a</strain>
    </source>
</reference>
<evidence type="ECO:0000313" key="3">
    <source>
        <dbReference type="Proteomes" id="UP000220106"/>
    </source>
</evidence>
<gene>
    <name evidence="2" type="ORF">CN689_27240</name>
    <name evidence="1" type="ORF">DTO10_08925</name>
</gene>
<dbReference type="KEGG" id="pbut:DTO10_08925"/>
<evidence type="ECO:0000313" key="1">
    <source>
        <dbReference type="EMBL" id="AXN38520.1"/>
    </source>
</evidence>
<keyword evidence="4" id="KW-1185">Reference proteome</keyword>
<organism evidence="2 3">
    <name type="scientific">Peribacillus butanolivorans</name>
    <dbReference type="NCBI Taxonomy" id="421767"/>
    <lineage>
        <taxon>Bacteria</taxon>
        <taxon>Bacillati</taxon>
        <taxon>Bacillota</taxon>
        <taxon>Bacilli</taxon>
        <taxon>Bacillales</taxon>
        <taxon>Bacillaceae</taxon>
        <taxon>Peribacillus</taxon>
    </lineage>
</organism>
<proteinExistence type="predicted"/>
<evidence type="ECO:0000313" key="2">
    <source>
        <dbReference type="EMBL" id="PEJ24302.1"/>
    </source>
</evidence>
<evidence type="ECO:0000313" key="4">
    <source>
        <dbReference type="Proteomes" id="UP000260457"/>
    </source>
</evidence>
<dbReference type="GeneID" id="95398351"/>
<dbReference type="Proteomes" id="UP000220106">
    <property type="component" value="Unassembled WGS sequence"/>
</dbReference>
<accession>A0AAX0RQ87</accession>
<dbReference type="RefSeq" id="WP_098178111.1">
    <property type="nucleotide sequence ID" value="NZ_CP030926.1"/>
</dbReference>
<dbReference type="AlphaFoldDB" id="A0AAX0RQ87"/>
<reference evidence="2 3" key="1">
    <citation type="submission" date="2017-09" db="EMBL/GenBank/DDBJ databases">
        <title>Large-scale bioinformatics analysis of Bacillus genomes uncovers conserved roles of natural products in bacterial physiology.</title>
        <authorList>
            <consortium name="Agbiome Team Llc"/>
            <person name="Bleich R.M."/>
            <person name="Kirk G.J."/>
            <person name="Santa Maria K.C."/>
            <person name="Allen S.E."/>
            <person name="Farag S."/>
            <person name="Shank E.A."/>
            <person name="Bowers A."/>
        </authorList>
    </citation>
    <scope>NUCLEOTIDE SEQUENCE [LARGE SCALE GENOMIC DNA]</scope>
    <source>
        <strain evidence="2 3">AFS003229</strain>
    </source>
</reference>
<dbReference type="EMBL" id="NUEQ01000133">
    <property type="protein sequence ID" value="PEJ24302.1"/>
    <property type="molecule type" value="Genomic_DNA"/>
</dbReference>
<protein>
    <submittedName>
        <fullName evidence="2">Uncharacterized protein</fullName>
    </submittedName>
</protein>
<dbReference type="EMBL" id="CP030926">
    <property type="protein sequence ID" value="AXN38520.1"/>
    <property type="molecule type" value="Genomic_DNA"/>
</dbReference>
<sequence length="67" mass="7512">MSDEVSLVKGELMKNSKTTVSFDIFNEDCKEGETLVHIWGSKGYLMKGISGRKLADSDMERKGKKVQ</sequence>
<dbReference type="Proteomes" id="UP000260457">
    <property type="component" value="Chromosome"/>
</dbReference>
<name>A0AAX0RQ87_9BACI</name>